<proteinExistence type="inferred from homology"/>
<dbReference type="GO" id="GO:0003949">
    <property type="term" value="F:1-(5-phosphoribosyl)-5-[(5-phosphoribosylamino)methylideneamino]imidazole-4-carboxamide isomerase activity"/>
    <property type="evidence" value="ECO:0007669"/>
    <property type="project" value="UniProtKB-UniRule"/>
</dbReference>
<dbReference type="InterPro" id="IPR006063">
    <property type="entry name" value="HisA_bact_arch"/>
</dbReference>
<dbReference type="SUPFAM" id="SSF51366">
    <property type="entry name" value="Ribulose-phoshate binding barrel"/>
    <property type="match status" value="1"/>
</dbReference>
<evidence type="ECO:0000256" key="7">
    <source>
        <dbReference type="ARBA" id="ARBA00023102"/>
    </source>
</evidence>
<protein>
    <recommendedName>
        <fullName evidence="9 11">1-(5-phosphoribosyl)-5-[(5-phosphoribosylamino)methylideneamino] imidazole-4-carboxamide isomerase</fullName>
        <ecNumber evidence="9 11">5.3.1.16</ecNumber>
    </recommendedName>
    <alternativeName>
        <fullName evidence="9">Phosphoribosylformimino-5-aminoimidazole carboxamide ribotide isomerase</fullName>
    </alternativeName>
</protein>
<dbReference type="PANTHER" id="PTHR43090:SF2">
    <property type="entry name" value="1-(5-PHOSPHORIBOSYL)-5-[(5-PHOSPHORIBOSYLAMINO)METHYLIDENEAMINO] IMIDAZOLE-4-CARBOXAMIDE ISOMERASE"/>
    <property type="match status" value="1"/>
</dbReference>
<comment type="subcellular location">
    <subcellularLocation>
        <location evidence="2 9 11">Cytoplasm</location>
    </subcellularLocation>
</comment>
<dbReference type="GO" id="GO:0000162">
    <property type="term" value="P:L-tryptophan biosynthetic process"/>
    <property type="evidence" value="ECO:0007669"/>
    <property type="project" value="TreeGrafter"/>
</dbReference>
<dbReference type="EC" id="5.3.1.16" evidence="9 11"/>
<dbReference type="InterPro" id="IPR011060">
    <property type="entry name" value="RibuloseP-bd_barrel"/>
</dbReference>
<evidence type="ECO:0000256" key="8">
    <source>
        <dbReference type="ARBA" id="ARBA00023235"/>
    </source>
</evidence>
<dbReference type="InterPro" id="IPR006062">
    <property type="entry name" value="His_biosynth"/>
</dbReference>
<dbReference type="RefSeq" id="WP_100704933.1">
    <property type="nucleotide sequence ID" value="NZ_NPDL01000004.1"/>
</dbReference>
<keyword evidence="8 9" id="KW-0413">Isomerase</keyword>
<dbReference type="GO" id="GO:0005737">
    <property type="term" value="C:cytoplasm"/>
    <property type="evidence" value="ECO:0007669"/>
    <property type="project" value="UniProtKB-SubCell"/>
</dbReference>
<keyword evidence="13" id="KW-1185">Reference proteome</keyword>
<comment type="pathway">
    <text evidence="3 9 11">Amino-acid biosynthesis; L-histidine biosynthesis; L-histidine from 5-phospho-alpha-D-ribose 1-diphosphate: step 4/9.</text>
</comment>
<dbReference type="PANTHER" id="PTHR43090">
    <property type="entry name" value="1-(5-PHOSPHORIBOSYL)-5-[(5-PHOSPHORIBOSYLAMINO)METHYLIDENEAMINO] IMIDAZOLE-4-CARBOXAMIDE ISOMERASE"/>
    <property type="match status" value="1"/>
</dbReference>
<dbReference type="Proteomes" id="UP000232196">
    <property type="component" value="Unassembled WGS sequence"/>
</dbReference>
<evidence type="ECO:0000256" key="4">
    <source>
        <dbReference type="ARBA" id="ARBA00009667"/>
    </source>
</evidence>
<gene>
    <name evidence="9 12" type="primary">hisA</name>
    <name evidence="12" type="ORF">CH357_01095</name>
</gene>
<dbReference type="NCBIfam" id="TIGR00007">
    <property type="entry name" value="1-(5-phosphoribosyl)-5-[(5-phosphoribosylamino)methylideneamino]imidazole-4-carboxamide isomerase"/>
    <property type="match status" value="1"/>
</dbReference>
<dbReference type="GO" id="GO:0000105">
    <property type="term" value="P:L-histidine biosynthetic process"/>
    <property type="evidence" value="ECO:0007669"/>
    <property type="project" value="UniProtKB-UniRule"/>
</dbReference>
<dbReference type="OrthoDB" id="9781903at2"/>
<evidence type="ECO:0000256" key="3">
    <source>
        <dbReference type="ARBA" id="ARBA00005133"/>
    </source>
</evidence>
<evidence type="ECO:0000256" key="1">
    <source>
        <dbReference type="ARBA" id="ARBA00000901"/>
    </source>
</evidence>
<accession>A0A2M9XHM8</accession>
<dbReference type="InterPro" id="IPR013785">
    <property type="entry name" value="Aldolase_TIM"/>
</dbReference>
<dbReference type="Gene3D" id="3.20.20.70">
    <property type="entry name" value="Aldolase class I"/>
    <property type="match status" value="1"/>
</dbReference>
<organism evidence="12 13">
    <name type="scientific">Leptospira hartskeerlii</name>
    <dbReference type="NCBI Taxonomy" id="2023177"/>
    <lineage>
        <taxon>Bacteria</taxon>
        <taxon>Pseudomonadati</taxon>
        <taxon>Spirochaetota</taxon>
        <taxon>Spirochaetia</taxon>
        <taxon>Leptospirales</taxon>
        <taxon>Leptospiraceae</taxon>
        <taxon>Leptospira</taxon>
    </lineage>
</organism>
<evidence type="ECO:0000256" key="11">
    <source>
        <dbReference type="RuleBase" id="RU003658"/>
    </source>
</evidence>
<feature type="active site" description="Proton acceptor" evidence="9">
    <location>
        <position position="8"/>
    </location>
</feature>
<keyword evidence="7 9" id="KW-0368">Histidine biosynthesis</keyword>
<comment type="caution">
    <text evidence="12">The sequence shown here is derived from an EMBL/GenBank/DDBJ whole genome shotgun (WGS) entry which is preliminary data.</text>
</comment>
<evidence type="ECO:0000313" key="12">
    <source>
        <dbReference type="EMBL" id="PJZ27187.1"/>
    </source>
</evidence>
<evidence type="ECO:0000256" key="9">
    <source>
        <dbReference type="HAMAP-Rule" id="MF_01014"/>
    </source>
</evidence>
<evidence type="ECO:0000256" key="10">
    <source>
        <dbReference type="RuleBase" id="RU003657"/>
    </source>
</evidence>
<dbReference type="InterPro" id="IPR023016">
    <property type="entry name" value="HisA/PriA"/>
</dbReference>
<name>A0A2M9XHM8_9LEPT</name>
<sequence>MILIPAIDLLDNCAVRLFKGKYDEKTIYSTEPWKLAEGFERNGATLLHLVDLNGARNQIGINTESISKIRKSSNLKIQLGGGIRDKEKLEYYNSIGIDRFILGTAAVNNPELLDFALKKYGEDRIVVAVDARDGIVKIAGWEVDSGVKYLDLLEKMKQAGIRNIIFTDIAQDGTLAGPNLNAYKEILSRYNFQVIASGGISSLKDIMALSTLGTSVPMYGVITGKALYEGKIDLAEAITSLGSD</sequence>
<dbReference type="CDD" id="cd04732">
    <property type="entry name" value="HisA"/>
    <property type="match status" value="1"/>
</dbReference>
<evidence type="ECO:0000256" key="5">
    <source>
        <dbReference type="ARBA" id="ARBA00022490"/>
    </source>
</evidence>
<comment type="catalytic activity">
    <reaction evidence="1 9 11">
        <text>1-(5-phospho-beta-D-ribosyl)-5-[(5-phospho-beta-D-ribosylamino)methylideneamino]imidazole-4-carboxamide = 5-[(5-phospho-1-deoxy-D-ribulos-1-ylimino)methylamino]-1-(5-phospho-beta-D-ribosyl)imidazole-4-carboxamide</text>
        <dbReference type="Rhea" id="RHEA:15469"/>
        <dbReference type="ChEBI" id="CHEBI:58435"/>
        <dbReference type="ChEBI" id="CHEBI:58525"/>
        <dbReference type="EC" id="5.3.1.16"/>
    </reaction>
</comment>
<dbReference type="FunFam" id="3.20.20.70:FF:000009">
    <property type="entry name" value="1-(5-phosphoribosyl)-5-[(5-phosphoribosylamino)methylideneamino] imidazole-4-carboxamide isomerase"/>
    <property type="match status" value="1"/>
</dbReference>
<dbReference type="Pfam" id="PF00977">
    <property type="entry name" value="His_biosynth"/>
    <property type="match status" value="1"/>
</dbReference>
<feature type="active site" description="Proton donor" evidence="9">
    <location>
        <position position="130"/>
    </location>
</feature>
<keyword evidence="6 9" id="KW-0028">Amino-acid biosynthesis</keyword>
<dbReference type="EMBL" id="NPDN01000001">
    <property type="protein sequence ID" value="PJZ27187.1"/>
    <property type="molecule type" value="Genomic_DNA"/>
</dbReference>
<reference evidence="12 13" key="1">
    <citation type="submission" date="2017-07" db="EMBL/GenBank/DDBJ databases">
        <title>Leptospira spp. isolated from tropical soils.</title>
        <authorList>
            <person name="Thibeaux R."/>
            <person name="Iraola G."/>
            <person name="Ferres I."/>
            <person name="Bierque E."/>
            <person name="Girault D."/>
            <person name="Soupe-Gilbert M.-E."/>
            <person name="Picardeau M."/>
            <person name="Goarant C."/>
        </authorList>
    </citation>
    <scope>NUCLEOTIDE SEQUENCE [LARGE SCALE GENOMIC DNA]</scope>
    <source>
        <strain evidence="12 13">MCA1-C-A1</strain>
    </source>
</reference>
<evidence type="ECO:0000313" key="13">
    <source>
        <dbReference type="Proteomes" id="UP000232196"/>
    </source>
</evidence>
<dbReference type="AlphaFoldDB" id="A0A2M9XHM8"/>
<dbReference type="InterPro" id="IPR044524">
    <property type="entry name" value="Isoase_HisA-like"/>
</dbReference>
<evidence type="ECO:0000256" key="6">
    <source>
        <dbReference type="ARBA" id="ARBA00022605"/>
    </source>
</evidence>
<comment type="similarity">
    <text evidence="4 9 10">Belongs to the HisA/HisF family.</text>
</comment>
<keyword evidence="5 9" id="KW-0963">Cytoplasm</keyword>
<evidence type="ECO:0000256" key="2">
    <source>
        <dbReference type="ARBA" id="ARBA00004496"/>
    </source>
</evidence>
<dbReference type="HAMAP" id="MF_01014">
    <property type="entry name" value="HisA"/>
    <property type="match status" value="1"/>
</dbReference>
<dbReference type="UniPathway" id="UPA00031">
    <property type="reaction ID" value="UER00009"/>
</dbReference>